<comment type="caution">
    <text evidence="1">The sequence shown here is derived from an EMBL/GenBank/DDBJ whole genome shotgun (WGS) entry which is preliminary data.</text>
</comment>
<protein>
    <submittedName>
        <fullName evidence="1">Uncharacterized protein</fullName>
    </submittedName>
</protein>
<name>A0A4Q7MJN5_9BACT</name>
<dbReference type="EMBL" id="SGXA01000004">
    <property type="protein sequence ID" value="RZS66972.1"/>
    <property type="molecule type" value="Genomic_DNA"/>
</dbReference>
<keyword evidence="2" id="KW-1185">Reference proteome</keyword>
<organism evidence="1 2">
    <name type="scientific">Pseudobacter ginsenosidimutans</name>
    <dbReference type="NCBI Taxonomy" id="661488"/>
    <lineage>
        <taxon>Bacteria</taxon>
        <taxon>Pseudomonadati</taxon>
        <taxon>Bacteroidota</taxon>
        <taxon>Chitinophagia</taxon>
        <taxon>Chitinophagales</taxon>
        <taxon>Chitinophagaceae</taxon>
        <taxon>Pseudobacter</taxon>
    </lineage>
</organism>
<proteinExistence type="predicted"/>
<evidence type="ECO:0000313" key="2">
    <source>
        <dbReference type="Proteomes" id="UP000293874"/>
    </source>
</evidence>
<dbReference type="AlphaFoldDB" id="A0A4Q7MJN5"/>
<dbReference type="Proteomes" id="UP000293874">
    <property type="component" value="Unassembled WGS sequence"/>
</dbReference>
<sequence length="182" mass="20807">MKKSEGLMAILLYKWLWTIAAMLIVPNSSAETASTLHPVYVSVTDVNHNVTDKTIEISCKIFTDDFEKGIAETLKKRVDLIKPANQEEANRLVNEYIVKHLNITADGKPLKLEFVGFEHERDVIWSYFQVSNLPDPPKKLAVKNNILYETYESQINMMHVTVGGKRKSYKVSNPQADMVFEF</sequence>
<reference evidence="1 2" key="1">
    <citation type="submission" date="2019-02" db="EMBL/GenBank/DDBJ databases">
        <title>Genomic Encyclopedia of Type Strains, Phase IV (KMG-IV): sequencing the most valuable type-strain genomes for metagenomic binning, comparative biology and taxonomic classification.</title>
        <authorList>
            <person name="Goeker M."/>
        </authorList>
    </citation>
    <scope>NUCLEOTIDE SEQUENCE [LARGE SCALE GENOMIC DNA]</scope>
    <source>
        <strain evidence="1 2">DSM 18116</strain>
    </source>
</reference>
<dbReference type="InterPro" id="IPR046525">
    <property type="entry name" value="DUF6702"/>
</dbReference>
<gene>
    <name evidence="1" type="ORF">EV199_5356</name>
</gene>
<accession>A0A4Q7MJN5</accession>
<dbReference type="Pfam" id="PF20420">
    <property type="entry name" value="DUF6702"/>
    <property type="match status" value="1"/>
</dbReference>
<evidence type="ECO:0000313" key="1">
    <source>
        <dbReference type="EMBL" id="RZS66972.1"/>
    </source>
</evidence>